<evidence type="ECO:0008006" key="3">
    <source>
        <dbReference type="Google" id="ProtNLM"/>
    </source>
</evidence>
<protein>
    <recommendedName>
        <fullName evidence="3">F-box domain-containing protein</fullName>
    </recommendedName>
</protein>
<organism evidence="1 2">
    <name type="scientific">Epicoccum nigrum</name>
    <name type="common">Soil fungus</name>
    <name type="synonym">Epicoccum purpurascens</name>
    <dbReference type="NCBI Taxonomy" id="105696"/>
    <lineage>
        <taxon>Eukaryota</taxon>
        <taxon>Fungi</taxon>
        <taxon>Dikarya</taxon>
        <taxon>Ascomycota</taxon>
        <taxon>Pezizomycotina</taxon>
        <taxon>Dothideomycetes</taxon>
        <taxon>Pleosporomycetidae</taxon>
        <taxon>Pleosporales</taxon>
        <taxon>Pleosporineae</taxon>
        <taxon>Didymellaceae</taxon>
        <taxon>Epicoccum</taxon>
    </lineage>
</organism>
<accession>A0A1Y2MBF0</accession>
<dbReference type="EMBL" id="KZ107838">
    <property type="protein sequence ID" value="OSS53435.1"/>
    <property type="molecule type" value="Genomic_DNA"/>
</dbReference>
<gene>
    <name evidence="1" type="ORF">B5807_00412</name>
</gene>
<sequence>MASLTDLSAEIICMVIDELPPSSHFELACTCRRLAAASQYVLRRHQEAHRRFQVASDLDPSAVPLLLQSAFRGDTLAAWHVRSFEVWRDRTTWAEWTTYSLYAPCLKDRGDDASDMDMSRIQPLFECVQEYMHWFDEYAVEEIDREKAQSQVESGHDGFLKALLFAKLPRLRDLKFVPRTADKASGSTLWWLKTFLSASGGICFERPAYEANDSSEGVSIISSEGVVDDGFIRESSEVYEGLSQESELEREWERGYEKRKQDQVLEEMENMDICRDEDISEQASEPDSGRSARVGILEQAESSSSTDDAPRSFASLRRVAIGVVSGTWMDDEEYPCALGLIGRLLLLPNLDTLYFNGLRCNGEDHFLEDDDTTSRSDSMISILDYDCVDVGSSSVKHMFFEGLEYELDGDVSEILFQAPRKLLTAAFRDSGPSSDDFHNANRIVRNLAKAQGSSLQSLMWYNFKEIRGDNSTLFEENCFKKFQALKQVSFNVQDLPPWWNECHGSFEGPDENYVKYVADTFSTTLEHLLLWGDANARDDSYEGMVPNGLVLLERVVIEMIRRTSNLKAIFLEEVENATKHGRGSTSFEEAVAVGRAKGIDVHTKRNRPVLRDAGCPEPVEKWDLKTGNFSDRRTGSWGFDPYVGCRVFRNPS</sequence>
<reference evidence="1 2" key="1">
    <citation type="journal article" date="2017" name="Genome Announc.">
        <title>Genome sequence of the saprophytic ascomycete Epicoccum nigrum ICMP 19927 strain isolated from New Zealand.</title>
        <authorList>
            <person name="Fokin M."/>
            <person name="Fleetwood D."/>
            <person name="Weir B.S."/>
            <person name="Villas-Boas S.G."/>
        </authorList>
    </citation>
    <scope>NUCLEOTIDE SEQUENCE [LARGE SCALE GENOMIC DNA]</scope>
    <source>
        <strain evidence="1 2">ICMP 19927</strain>
    </source>
</reference>
<evidence type="ECO:0000313" key="2">
    <source>
        <dbReference type="Proteomes" id="UP000193240"/>
    </source>
</evidence>
<evidence type="ECO:0000313" key="1">
    <source>
        <dbReference type="EMBL" id="OSS53435.1"/>
    </source>
</evidence>
<dbReference type="Proteomes" id="UP000193240">
    <property type="component" value="Unassembled WGS sequence"/>
</dbReference>
<keyword evidence="2" id="KW-1185">Reference proteome</keyword>
<proteinExistence type="predicted"/>
<dbReference type="AlphaFoldDB" id="A0A1Y2MBF0"/>
<name>A0A1Y2MBF0_EPING</name>
<dbReference type="InParanoid" id="A0A1Y2MBF0"/>